<reference evidence="3 4" key="1">
    <citation type="submission" date="2022-09" db="EMBL/GenBank/DDBJ databases">
        <title>Whole genome sequencing analysis of tet(X)-positive Empedobacter falsenii YWS9-3.</title>
        <authorList>
            <person name="Chen C."/>
            <person name="Lv Y.-L."/>
        </authorList>
    </citation>
    <scope>NUCLEOTIDE SEQUENCE [LARGE SCALE GENOMIC DNA]</scope>
    <source>
        <strain evidence="3 4">YWS9-3_T</strain>
    </source>
</reference>
<dbReference type="SUPFAM" id="SSF52540">
    <property type="entry name" value="P-loop containing nucleoside triphosphate hydrolases"/>
    <property type="match status" value="1"/>
</dbReference>
<dbReference type="PANTHER" id="PTHR11070">
    <property type="entry name" value="UVRD / RECB / PCRA DNA HELICASE FAMILY MEMBER"/>
    <property type="match status" value="1"/>
</dbReference>
<protein>
    <recommendedName>
        <fullName evidence="1">DNA 3'-5' helicase II</fullName>
    </recommendedName>
</protein>
<name>A0ABY8V9B4_9FLAO</name>
<dbReference type="InterPro" id="IPR027417">
    <property type="entry name" value="P-loop_NTPase"/>
</dbReference>
<accession>A0ABY8V9B4</accession>
<dbReference type="Pfam" id="PF13245">
    <property type="entry name" value="AAA_19"/>
    <property type="match status" value="1"/>
</dbReference>
<dbReference type="RefSeq" id="WP_284584003.1">
    <property type="nucleotide sequence ID" value="NZ_CP106831.1"/>
</dbReference>
<evidence type="ECO:0000313" key="4">
    <source>
        <dbReference type="Proteomes" id="UP001223501"/>
    </source>
</evidence>
<dbReference type="Gene3D" id="3.40.50.300">
    <property type="entry name" value="P-loop containing nucleotide triphosphate hydrolases"/>
    <property type="match status" value="2"/>
</dbReference>
<keyword evidence="4" id="KW-1185">Reference proteome</keyword>
<dbReference type="EMBL" id="CP106831">
    <property type="protein sequence ID" value="WIH98211.1"/>
    <property type="molecule type" value="Genomic_DNA"/>
</dbReference>
<evidence type="ECO:0000256" key="1">
    <source>
        <dbReference type="ARBA" id="ARBA00034923"/>
    </source>
</evidence>
<organism evidence="3 4">
    <name type="scientific">Empedobacter falsenii</name>
    <dbReference type="NCBI Taxonomy" id="343874"/>
    <lineage>
        <taxon>Bacteria</taxon>
        <taxon>Pseudomonadati</taxon>
        <taxon>Bacteroidota</taxon>
        <taxon>Flavobacteriia</taxon>
        <taxon>Flavobacteriales</taxon>
        <taxon>Weeksellaceae</taxon>
        <taxon>Empedobacter</taxon>
    </lineage>
</organism>
<gene>
    <name evidence="3" type="ORF">OBA43_04585</name>
</gene>
<proteinExistence type="predicted"/>
<dbReference type="InterPro" id="IPR011528">
    <property type="entry name" value="NERD"/>
</dbReference>
<sequence length="614" mass="72852">MAHLYPDFNTINSFKVKPTEGEYKLLNFLVDNLNDEYEIYFQPYLNGDNPDIIVVRKNGGVLIIEVKDWNLKAYQLNDKMDWVLKNNPNVQIKSPLDQVNNYKDNLYSIHSEELFLKQLNSSSAWTVVQCAVYFHNATKKQIEDFHLNNGSSISDNYSKKLQYINWIGKDNLNNTEFDKILNKTRINKNSSLFSDDIYYSILRYLKHPLHVIEDGKIINYTKAQLHLSESKPIRQKIKSAAGCGKTLVLAKRAVNAHKRTDDKVLILTFNLTLVNYIRDRINEVREEFRWSNFEIINYHQFFKAQANNYGVKINNIQDFENIYFFRNVKENIKKYKTIFIDEIQDYKQEWLDIVLEYFADNDAEIVVFGDEKQNIYERELDDSNNIKISKIPGAWNRSLNLNFRSKNEIVKLTNEFQKEYFKTKYDIIEAELQQELQFDQPLIEYYDSENINGTYDLIFEIIKAHQLHPSDCGILSSKVNEIRELDFQIRNSKKEKTTRMFETKEIYQVLKERYPNPRDFENELNKYRRIKKVNFWMNTGLMKLSTIQSFKGWEIDTLFLIINTDTDLHKEIPELVYTGLTRARNNLFLINLGNEKFEGFFIDYINKNIDISLS</sequence>
<evidence type="ECO:0000259" key="2">
    <source>
        <dbReference type="Pfam" id="PF08378"/>
    </source>
</evidence>
<evidence type="ECO:0000313" key="3">
    <source>
        <dbReference type="EMBL" id="WIH98211.1"/>
    </source>
</evidence>
<dbReference type="Pfam" id="PF08378">
    <property type="entry name" value="NERD"/>
    <property type="match status" value="1"/>
</dbReference>
<dbReference type="InterPro" id="IPR000212">
    <property type="entry name" value="DNA_helicase_UvrD/REP"/>
</dbReference>
<feature type="domain" description="NERD" evidence="2">
    <location>
        <begin position="19"/>
        <end position="112"/>
    </location>
</feature>
<dbReference type="Proteomes" id="UP001223501">
    <property type="component" value="Chromosome"/>
</dbReference>
<dbReference type="PANTHER" id="PTHR11070:SF2">
    <property type="entry name" value="ATP-DEPENDENT DNA HELICASE SRS2"/>
    <property type="match status" value="1"/>
</dbReference>